<evidence type="ECO:0000256" key="8">
    <source>
        <dbReference type="SAM" id="MobiDB-lite"/>
    </source>
</evidence>
<dbReference type="GO" id="GO:0006281">
    <property type="term" value="P:DNA repair"/>
    <property type="evidence" value="ECO:0007669"/>
    <property type="project" value="UniProtKB-UniRule"/>
</dbReference>
<dbReference type="GO" id="GO:0006310">
    <property type="term" value="P:DNA recombination"/>
    <property type="evidence" value="ECO:0007669"/>
    <property type="project" value="UniProtKB-UniRule"/>
</dbReference>
<evidence type="ECO:0000259" key="9">
    <source>
        <dbReference type="Pfam" id="PF08743"/>
    </source>
</evidence>
<evidence type="ECO:0000256" key="3">
    <source>
        <dbReference type="ARBA" id="ARBA00022763"/>
    </source>
</evidence>
<protein>
    <recommendedName>
        <fullName evidence="7">Non-structural maintenance of chromosomes element 4</fullName>
    </recommendedName>
</protein>
<feature type="compositionally biased region" description="Polar residues" evidence="8">
    <location>
        <begin position="381"/>
        <end position="393"/>
    </location>
</feature>
<sequence>MDGMLKDLKSGKFSLASLLVLTTLHDSVQFAMVRPVKRELSSTDSAEVEKVAIMQRNTTGMSRQGALERRVLRSRYLAVKNLISNERDDITSQDSRKFKSIITEVEALHENVKKPREQVADAETLLDIASTLAISVRSQNSEGVTPSDFVTAILKNFGYQEHSAQVNNSQNMVSWANIGLSVSHIFTPIPGCCTMYVLLTFLVCIFAELSSVSLNLGFSNLHILQLDIRIGPMSSEIKQRKPTVHRKRTKPTESTRPEEIDSKEQETKADTDSNMSTMFDILKKKRRVRLESLLLNRFSFAQTVENIFALSFLVKDGRAEITVDDSGSHLVSPRNAPTASAVASGAVMMDVVREGEELMPHRNPSNEFSQPYSFHGDTEHNAASSSTQSNAHSTPIRKLTRNRGLVVQDDSIVEDSLEKEAPCKKSSQSLRGKRLII</sequence>
<comment type="caution">
    <text evidence="10">The sequence shown here is derived from an EMBL/GenBank/DDBJ whole genome shotgun (WGS) entry which is preliminary data.</text>
</comment>
<evidence type="ECO:0000256" key="5">
    <source>
        <dbReference type="ARBA" id="ARBA00023204"/>
    </source>
</evidence>
<feature type="compositionally biased region" description="Polar residues" evidence="8">
    <location>
        <begin position="363"/>
        <end position="372"/>
    </location>
</feature>
<comment type="function">
    <text evidence="7">Component of the SMC5-SMC6 complex, that promotes sister chromatid alignment after DNA damage and facilitates double-stranded DNA breaks (DSBs) repair via homologous recombination between sister chromatids.</text>
</comment>
<feature type="compositionally biased region" description="Basic and acidic residues" evidence="8">
    <location>
        <begin position="250"/>
        <end position="271"/>
    </location>
</feature>
<evidence type="ECO:0000256" key="2">
    <source>
        <dbReference type="ARBA" id="ARBA00008997"/>
    </source>
</evidence>
<comment type="subunit">
    <text evidence="7">Component of the SMC5-SMC6 complex.</text>
</comment>
<evidence type="ECO:0000256" key="6">
    <source>
        <dbReference type="ARBA" id="ARBA00023242"/>
    </source>
</evidence>
<comment type="similarity">
    <text evidence="2 7">Belongs to the NSE4 family.</text>
</comment>
<dbReference type="GO" id="GO:0030915">
    <property type="term" value="C:Smc5-Smc6 complex"/>
    <property type="evidence" value="ECO:0007669"/>
    <property type="project" value="UniProtKB-UniRule"/>
</dbReference>
<comment type="subcellular location">
    <subcellularLocation>
        <location evidence="1 7">Nucleus</location>
    </subcellularLocation>
</comment>
<dbReference type="PANTHER" id="PTHR16140">
    <property type="entry name" value="NON-STRUCTURAL MAINTENANCE OF CHROMOSOMES ELEMENT 4"/>
    <property type="match status" value="1"/>
</dbReference>
<keyword evidence="4 7" id="KW-0233">DNA recombination</keyword>
<keyword evidence="3 7" id="KW-0227">DNA damage</keyword>
<keyword evidence="6 7" id="KW-0539">Nucleus</keyword>
<name>A0ABD0U0V3_DENTH</name>
<evidence type="ECO:0000313" key="10">
    <source>
        <dbReference type="EMBL" id="KAL0905618.1"/>
    </source>
</evidence>
<keyword evidence="11" id="KW-1185">Reference proteome</keyword>
<evidence type="ECO:0000313" key="11">
    <source>
        <dbReference type="Proteomes" id="UP001552299"/>
    </source>
</evidence>
<proteinExistence type="inferred from homology"/>
<organism evidence="10 11">
    <name type="scientific">Dendrobium thyrsiflorum</name>
    <name type="common">Pinecone-like raceme dendrobium</name>
    <name type="synonym">Orchid</name>
    <dbReference type="NCBI Taxonomy" id="117978"/>
    <lineage>
        <taxon>Eukaryota</taxon>
        <taxon>Viridiplantae</taxon>
        <taxon>Streptophyta</taxon>
        <taxon>Embryophyta</taxon>
        <taxon>Tracheophyta</taxon>
        <taxon>Spermatophyta</taxon>
        <taxon>Magnoliopsida</taxon>
        <taxon>Liliopsida</taxon>
        <taxon>Asparagales</taxon>
        <taxon>Orchidaceae</taxon>
        <taxon>Epidendroideae</taxon>
        <taxon>Malaxideae</taxon>
        <taxon>Dendrobiinae</taxon>
        <taxon>Dendrobium</taxon>
    </lineage>
</organism>
<evidence type="ECO:0000256" key="7">
    <source>
        <dbReference type="RuleBase" id="RU365071"/>
    </source>
</evidence>
<dbReference type="PANTHER" id="PTHR16140:SF0">
    <property type="entry name" value="NON-STRUCTURAL MAINTENANCE OF CHROMOSOMES ELEMENT 4"/>
    <property type="match status" value="1"/>
</dbReference>
<dbReference type="GO" id="GO:0005634">
    <property type="term" value="C:nucleus"/>
    <property type="evidence" value="ECO:0007669"/>
    <property type="project" value="UniProtKB-SubCell"/>
</dbReference>
<evidence type="ECO:0000256" key="4">
    <source>
        <dbReference type="ARBA" id="ARBA00023172"/>
    </source>
</evidence>
<reference evidence="10 11" key="1">
    <citation type="journal article" date="2024" name="Plant Biotechnol. J.">
        <title>Dendrobium thyrsiflorum genome and its molecular insights into genes involved in important horticultural traits.</title>
        <authorList>
            <person name="Chen B."/>
            <person name="Wang J.Y."/>
            <person name="Zheng P.J."/>
            <person name="Li K.L."/>
            <person name="Liang Y.M."/>
            <person name="Chen X.F."/>
            <person name="Zhang C."/>
            <person name="Zhao X."/>
            <person name="He X."/>
            <person name="Zhang G.Q."/>
            <person name="Liu Z.J."/>
            <person name="Xu Q."/>
        </authorList>
    </citation>
    <scope>NUCLEOTIDE SEQUENCE [LARGE SCALE GENOMIC DNA]</scope>
    <source>
        <strain evidence="10">GZMU011</strain>
    </source>
</reference>
<dbReference type="InterPro" id="IPR014854">
    <property type="entry name" value="Nse4_C"/>
</dbReference>
<feature type="region of interest" description="Disordered" evidence="8">
    <location>
        <begin position="237"/>
        <end position="272"/>
    </location>
</feature>
<accession>A0ABD0U0V3</accession>
<gene>
    <name evidence="10" type="ORF">M5K25_024051</name>
</gene>
<feature type="region of interest" description="Disordered" evidence="8">
    <location>
        <begin position="362"/>
        <end position="402"/>
    </location>
</feature>
<dbReference type="EMBL" id="JANQDX010000018">
    <property type="protein sequence ID" value="KAL0905618.1"/>
    <property type="molecule type" value="Genomic_DNA"/>
</dbReference>
<dbReference type="AlphaFoldDB" id="A0ABD0U0V3"/>
<dbReference type="Pfam" id="PF08743">
    <property type="entry name" value="Nse4_C"/>
    <property type="match status" value="1"/>
</dbReference>
<dbReference type="InterPro" id="IPR027786">
    <property type="entry name" value="Nse4/EID"/>
</dbReference>
<evidence type="ECO:0000256" key="1">
    <source>
        <dbReference type="ARBA" id="ARBA00004123"/>
    </source>
</evidence>
<feature type="domain" description="Non-structural maintenance of chromosome element 4 C-terminal" evidence="9">
    <location>
        <begin position="288"/>
        <end position="339"/>
    </location>
</feature>
<feature type="compositionally biased region" description="Basic residues" evidence="8">
    <location>
        <begin position="240"/>
        <end position="249"/>
    </location>
</feature>
<dbReference type="Proteomes" id="UP001552299">
    <property type="component" value="Unassembled WGS sequence"/>
</dbReference>
<keyword evidence="5 7" id="KW-0234">DNA repair</keyword>